<organism evidence="2">
    <name type="scientific">Salmonella enterica I</name>
    <dbReference type="NCBI Taxonomy" id="59201"/>
    <lineage>
        <taxon>Bacteria</taxon>
        <taxon>Pseudomonadati</taxon>
        <taxon>Pseudomonadota</taxon>
        <taxon>Gammaproteobacteria</taxon>
        <taxon>Enterobacterales</taxon>
        <taxon>Enterobacteriaceae</taxon>
        <taxon>Salmonella</taxon>
    </lineage>
</organism>
<dbReference type="EMBL" id="DAAMJP010000007">
    <property type="protein sequence ID" value="HAC6933653.1"/>
    <property type="molecule type" value="Genomic_DNA"/>
</dbReference>
<comment type="caution">
    <text evidence="2">The sequence shown here is derived from an EMBL/GenBank/DDBJ whole genome shotgun (WGS) entry which is preliminary data.</text>
</comment>
<evidence type="ECO:0000313" key="1">
    <source>
        <dbReference type="EMBL" id="HAC6933653.1"/>
    </source>
</evidence>
<dbReference type="AlphaFoldDB" id="A0A3T4YWG0"/>
<name>A0A3T4YWG0_SALET</name>
<accession>A0A3T4YWG0</accession>
<evidence type="ECO:0000313" key="2">
    <source>
        <dbReference type="EMBL" id="HAE1359646.1"/>
    </source>
</evidence>
<dbReference type="EMBL" id="DAAQYE010000025">
    <property type="protein sequence ID" value="HAE1359646.1"/>
    <property type="molecule type" value="Genomic_DNA"/>
</dbReference>
<protein>
    <submittedName>
        <fullName evidence="2">Uncharacterized protein</fullName>
    </submittedName>
</protein>
<reference evidence="2" key="2">
    <citation type="submission" date="2019-10" db="EMBL/GenBank/DDBJ databases">
        <authorList>
            <consortium name="NCBI Pathogen Detection Project"/>
        </authorList>
    </citation>
    <scope>NUCLEOTIDE SEQUENCE</scope>
    <source>
        <strain evidence="1">13-7154</strain>
        <strain evidence="2">Salmonella enterica</strain>
    </source>
</reference>
<reference evidence="2" key="1">
    <citation type="journal article" date="2018" name="Genome Biol.">
        <title>SKESA: strategic k-mer extension for scrupulous assemblies.</title>
        <authorList>
            <person name="Souvorov A."/>
            <person name="Agarwala R."/>
            <person name="Lipman D.J."/>
        </authorList>
    </citation>
    <scope>NUCLEOTIDE SEQUENCE</scope>
    <source>
        <strain evidence="1">13-7154</strain>
        <strain evidence="2">Salmonella enterica</strain>
    </source>
</reference>
<sequence length="62" mass="6634">MGAVNDSMEQEGDYASTAGAERKNCFCVKEVICEHVLPRFALPSPELPPANAGRRSGVSILL</sequence>
<gene>
    <name evidence="1" type="ORF">G0D55_08810</name>
    <name evidence="2" type="ORF">G2988_19580</name>
</gene>
<proteinExistence type="predicted"/>